<proteinExistence type="predicted"/>
<dbReference type="Pfam" id="PF12698">
    <property type="entry name" value="ABC2_membrane_3"/>
    <property type="match status" value="1"/>
</dbReference>
<dbReference type="PANTHER" id="PTHR30294">
    <property type="entry name" value="MEMBRANE COMPONENT OF ABC TRANSPORTER YHHJ-RELATED"/>
    <property type="match status" value="1"/>
</dbReference>
<name>A0A9D1DQI5_9FIRM</name>
<feature type="transmembrane region" description="Helical" evidence="6">
    <location>
        <begin position="157"/>
        <end position="180"/>
    </location>
</feature>
<feature type="transmembrane region" description="Helical" evidence="6">
    <location>
        <begin position="96"/>
        <end position="116"/>
    </location>
</feature>
<feature type="transmembrane region" description="Helical" evidence="6">
    <location>
        <begin position="44"/>
        <end position="66"/>
    </location>
</feature>
<feature type="transmembrane region" description="Helical" evidence="6">
    <location>
        <begin position="200"/>
        <end position="224"/>
    </location>
</feature>
<dbReference type="GO" id="GO:0005886">
    <property type="term" value="C:plasma membrane"/>
    <property type="evidence" value="ECO:0007669"/>
    <property type="project" value="UniProtKB-SubCell"/>
</dbReference>
<dbReference type="EMBL" id="DVHF01000072">
    <property type="protein sequence ID" value="HIR57210.1"/>
    <property type="molecule type" value="Genomic_DNA"/>
</dbReference>
<evidence type="ECO:0000313" key="8">
    <source>
        <dbReference type="EMBL" id="HIR57210.1"/>
    </source>
</evidence>
<dbReference type="InterPro" id="IPR013525">
    <property type="entry name" value="ABC2_TM"/>
</dbReference>
<keyword evidence="5 6" id="KW-0472">Membrane</keyword>
<comment type="subcellular location">
    <subcellularLocation>
        <location evidence="1">Cell membrane</location>
        <topology evidence="1">Multi-pass membrane protein</topology>
    </subcellularLocation>
</comment>
<keyword evidence="4 6" id="KW-1133">Transmembrane helix</keyword>
<dbReference type="InterPro" id="IPR051449">
    <property type="entry name" value="ABC-2_transporter_component"/>
</dbReference>
<reference evidence="8" key="1">
    <citation type="submission" date="2020-10" db="EMBL/GenBank/DDBJ databases">
        <authorList>
            <person name="Gilroy R."/>
        </authorList>
    </citation>
    <scope>NUCLEOTIDE SEQUENCE</scope>
    <source>
        <strain evidence="8">ChiSjej1B19-7085</strain>
    </source>
</reference>
<evidence type="ECO:0000313" key="9">
    <source>
        <dbReference type="Proteomes" id="UP000886785"/>
    </source>
</evidence>
<feature type="transmembrane region" description="Helical" evidence="6">
    <location>
        <begin position="128"/>
        <end position="150"/>
    </location>
</feature>
<keyword evidence="2" id="KW-1003">Cell membrane</keyword>
<sequence length="235" mass="25895">MFAIFKREFKSYFSSPIGYVVLAVLLFLFGFFFYQILLYRISDLIASSVYGSMFTMCMMVIPIITMKSLSEDKKNKTDQALITAPVGVTSIVFGKFLAAFCVYAIAMVLTLIPSFIISLFSELSWGPVIGNVVGTLLYGAAMISIGVFISSLTESQVIAAISTFGVSILMIVIGSAGSIVNNSVVTQIVNWISFNTRYQSFTTGIFNISSVVYFLSVVAIFVFLTARKIESRRWS</sequence>
<reference evidence="8" key="2">
    <citation type="journal article" date="2021" name="PeerJ">
        <title>Extensive microbial diversity within the chicken gut microbiome revealed by metagenomics and culture.</title>
        <authorList>
            <person name="Gilroy R."/>
            <person name="Ravi A."/>
            <person name="Getino M."/>
            <person name="Pursley I."/>
            <person name="Horton D.L."/>
            <person name="Alikhan N.F."/>
            <person name="Baker D."/>
            <person name="Gharbi K."/>
            <person name="Hall N."/>
            <person name="Watson M."/>
            <person name="Adriaenssens E.M."/>
            <person name="Foster-Nyarko E."/>
            <person name="Jarju S."/>
            <person name="Secka A."/>
            <person name="Antonio M."/>
            <person name="Oren A."/>
            <person name="Chaudhuri R.R."/>
            <person name="La Ragione R."/>
            <person name="Hildebrand F."/>
            <person name="Pallen M.J."/>
        </authorList>
    </citation>
    <scope>NUCLEOTIDE SEQUENCE</scope>
    <source>
        <strain evidence="8">ChiSjej1B19-7085</strain>
    </source>
</reference>
<comment type="caution">
    <text evidence="8">The sequence shown here is derived from an EMBL/GenBank/DDBJ whole genome shotgun (WGS) entry which is preliminary data.</text>
</comment>
<feature type="transmembrane region" description="Helical" evidence="6">
    <location>
        <begin position="12"/>
        <end position="38"/>
    </location>
</feature>
<keyword evidence="3 6" id="KW-0812">Transmembrane</keyword>
<protein>
    <submittedName>
        <fullName evidence="8">ABC transporter permease</fullName>
    </submittedName>
</protein>
<evidence type="ECO:0000256" key="6">
    <source>
        <dbReference type="SAM" id="Phobius"/>
    </source>
</evidence>
<evidence type="ECO:0000256" key="2">
    <source>
        <dbReference type="ARBA" id="ARBA00022475"/>
    </source>
</evidence>
<evidence type="ECO:0000256" key="4">
    <source>
        <dbReference type="ARBA" id="ARBA00022989"/>
    </source>
</evidence>
<evidence type="ECO:0000256" key="3">
    <source>
        <dbReference type="ARBA" id="ARBA00022692"/>
    </source>
</evidence>
<evidence type="ECO:0000256" key="1">
    <source>
        <dbReference type="ARBA" id="ARBA00004651"/>
    </source>
</evidence>
<feature type="domain" description="ABC-2 type transporter transmembrane" evidence="7">
    <location>
        <begin position="44"/>
        <end position="210"/>
    </location>
</feature>
<evidence type="ECO:0000259" key="7">
    <source>
        <dbReference type="Pfam" id="PF12698"/>
    </source>
</evidence>
<evidence type="ECO:0000256" key="5">
    <source>
        <dbReference type="ARBA" id="ARBA00023136"/>
    </source>
</evidence>
<dbReference type="Proteomes" id="UP000886785">
    <property type="component" value="Unassembled WGS sequence"/>
</dbReference>
<dbReference type="PANTHER" id="PTHR30294:SF29">
    <property type="entry name" value="MULTIDRUG ABC TRANSPORTER PERMEASE YBHS-RELATED"/>
    <property type="match status" value="1"/>
</dbReference>
<accession>A0A9D1DQI5</accession>
<organism evidence="8 9">
    <name type="scientific">Candidatus Gallacutalibacter pullicola</name>
    <dbReference type="NCBI Taxonomy" id="2840830"/>
    <lineage>
        <taxon>Bacteria</taxon>
        <taxon>Bacillati</taxon>
        <taxon>Bacillota</taxon>
        <taxon>Clostridia</taxon>
        <taxon>Eubacteriales</taxon>
        <taxon>Candidatus Gallacutalibacter</taxon>
    </lineage>
</organism>
<dbReference type="AlphaFoldDB" id="A0A9D1DQI5"/>
<dbReference type="GO" id="GO:0140359">
    <property type="term" value="F:ABC-type transporter activity"/>
    <property type="evidence" value="ECO:0007669"/>
    <property type="project" value="InterPro"/>
</dbReference>
<gene>
    <name evidence="8" type="ORF">IAA54_06040</name>
</gene>